<dbReference type="InterPro" id="IPR045518">
    <property type="entry name" value="2EXR"/>
</dbReference>
<feature type="region of interest" description="Disordered" evidence="1">
    <location>
        <begin position="278"/>
        <end position="305"/>
    </location>
</feature>
<name>A0ABR1IGF8_9HYPO</name>
<dbReference type="PANTHER" id="PTHR35910:SF6">
    <property type="entry name" value="2EXR DOMAIN-CONTAINING PROTEIN"/>
    <property type="match status" value="1"/>
</dbReference>
<dbReference type="Proteomes" id="UP001498421">
    <property type="component" value="Unassembled WGS sequence"/>
</dbReference>
<dbReference type="EMBL" id="JAZAVK010000008">
    <property type="protein sequence ID" value="KAK7431881.1"/>
    <property type="molecule type" value="Genomic_DNA"/>
</dbReference>
<protein>
    <recommendedName>
        <fullName evidence="2">2EXR domain-containing protein</fullName>
    </recommendedName>
</protein>
<evidence type="ECO:0000313" key="3">
    <source>
        <dbReference type="EMBL" id="KAK7431881.1"/>
    </source>
</evidence>
<evidence type="ECO:0000259" key="2">
    <source>
        <dbReference type="Pfam" id="PF20150"/>
    </source>
</evidence>
<gene>
    <name evidence="3" type="ORF">QQZ08_001500</name>
</gene>
<sequence length="330" mass="37478">MDSESSSSHETRPLELKDLPLEIRDLIWELALPDRRVFQVKKISWQRSLTDATKQEDYFVFNIRHAPPVPSRVCLESRAAALRKGFFLSPHGEHPGFWFNPDKDILYLDRNQRTSFHVKQGQPRMEISGWDRVLNVGLEWRAFFRDIPRPSENETIGSYWKAAIDPLYAYMPRMKTVNYVLPKARYKGGVTWGREPYGAQYLEAELVPLPEDTPIPWETSRNLGRPTPQLLAQIQGQVQGQVQGQAQAQAQGQAQGHIQLAAWVVTWGEVKRDIEKGFEEGEGAEDGEGLAREESSSTSRSSDPPQIIGWLLLRVGASIAEENPTFLTAQ</sequence>
<evidence type="ECO:0000313" key="4">
    <source>
        <dbReference type="Proteomes" id="UP001498421"/>
    </source>
</evidence>
<organism evidence="3 4">
    <name type="scientific">Neonectria magnoliae</name>
    <dbReference type="NCBI Taxonomy" id="2732573"/>
    <lineage>
        <taxon>Eukaryota</taxon>
        <taxon>Fungi</taxon>
        <taxon>Dikarya</taxon>
        <taxon>Ascomycota</taxon>
        <taxon>Pezizomycotina</taxon>
        <taxon>Sordariomycetes</taxon>
        <taxon>Hypocreomycetidae</taxon>
        <taxon>Hypocreales</taxon>
        <taxon>Nectriaceae</taxon>
        <taxon>Neonectria</taxon>
    </lineage>
</organism>
<dbReference type="PANTHER" id="PTHR35910">
    <property type="entry name" value="2EXR DOMAIN-CONTAINING PROTEIN"/>
    <property type="match status" value="1"/>
</dbReference>
<accession>A0ABR1IGF8</accession>
<reference evidence="3 4" key="1">
    <citation type="journal article" date="2025" name="Microbiol. Resour. Announc.">
        <title>Draft genome sequences for Neonectria magnoliae and Neonectria punicea, canker pathogens of Liriodendron tulipifera and Acer saccharum in West Virginia.</title>
        <authorList>
            <person name="Petronek H.M."/>
            <person name="Kasson M.T."/>
            <person name="Metheny A.M."/>
            <person name="Stauder C.M."/>
            <person name="Lovett B."/>
            <person name="Lynch S.C."/>
            <person name="Garnas J.R."/>
            <person name="Kasson L.R."/>
            <person name="Stajich J.E."/>
        </authorList>
    </citation>
    <scope>NUCLEOTIDE SEQUENCE [LARGE SCALE GENOMIC DNA]</scope>
    <source>
        <strain evidence="3 4">NRRL 64651</strain>
    </source>
</reference>
<evidence type="ECO:0000256" key="1">
    <source>
        <dbReference type="SAM" id="MobiDB-lite"/>
    </source>
</evidence>
<comment type="caution">
    <text evidence="3">The sequence shown here is derived from an EMBL/GenBank/DDBJ whole genome shotgun (WGS) entry which is preliminary data.</text>
</comment>
<proteinExistence type="predicted"/>
<dbReference type="Pfam" id="PF20150">
    <property type="entry name" value="2EXR"/>
    <property type="match status" value="1"/>
</dbReference>
<feature type="domain" description="2EXR" evidence="2">
    <location>
        <begin position="18"/>
        <end position="106"/>
    </location>
</feature>
<keyword evidence="4" id="KW-1185">Reference proteome</keyword>